<comment type="caution">
    <text evidence="1">The sequence shown here is derived from an EMBL/GenBank/DDBJ whole genome shotgun (WGS) entry which is preliminary data.</text>
</comment>
<proteinExistence type="predicted"/>
<dbReference type="EMBL" id="JBHLUB010000004">
    <property type="protein sequence ID" value="MFC0581486.1"/>
    <property type="molecule type" value="Genomic_DNA"/>
</dbReference>
<reference evidence="1 2" key="1">
    <citation type="submission" date="2024-09" db="EMBL/GenBank/DDBJ databases">
        <authorList>
            <person name="Sun Q."/>
            <person name="Mori K."/>
        </authorList>
    </citation>
    <scope>NUCLEOTIDE SEQUENCE [LARGE SCALE GENOMIC DNA]</scope>
    <source>
        <strain evidence="1 2">NCAIM B.02604</strain>
    </source>
</reference>
<gene>
    <name evidence="1" type="ORF">ACFFFR_03645</name>
</gene>
<evidence type="ECO:0000313" key="2">
    <source>
        <dbReference type="Proteomes" id="UP001589862"/>
    </source>
</evidence>
<evidence type="ECO:0000313" key="1">
    <source>
        <dbReference type="EMBL" id="MFC0581486.1"/>
    </source>
</evidence>
<sequence>MGLFDRVKQAFSAAANINPEKLAADQSTAQAYGEELNRINKVGIPGTGTITAAVDTGERTAGNPWYQLDIDVSLPGEDSYSVSKREMVPATMVDKYAVGTTRGVKVDPQDRNKVIFAN</sequence>
<accession>A0ABV6P8N0</accession>
<dbReference type="RefSeq" id="WP_377458173.1">
    <property type="nucleotide sequence ID" value="NZ_JBHLUB010000004.1"/>
</dbReference>
<keyword evidence="2" id="KW-1185">Reference proteome</keyword>
<protein>
    <recommendedName>
        <fullName evidence="3">HK97 gp10 family phage protein</fullName>
    </recommendedName>
</protein>
<evidence type="ECO:0008006" key="3">
    <source>
        <dbReference type="Google" id="ProtNLM"/>
    </source>
</evidence>
<name>A0ABV6P8N0_9MICC</name>
<dbReference type="Proteomes" id="UP001589862">
    <property type="component" value="Unassembled WGS sequence"/>
</dbReference>
<organism evidence="1 2">
    <name type="scientific">Micrococcoides hystricis</name>
    <dbReference type="NCBI Taxonomy" id="1572761"/>
    <lineage>
        <taxon>Bacteria</taxon>
        <taxon>Bacillati</taxon>
        <taxon>Actinomycetota</taxon>
        <taxon>Actinomycetes</taxon>
        <taxon>Micrococcales</taxon>
        <taxon>Micrococcaceae</taxon>
        <taxon>Micrococcoides</taxon>
    </lineage>
</organism>